<dbReference type="PANTHER" id="PTHR33336:SF3">
    <property type="entry name" value="ABM DOMAIN-CONTAINING PROTEIN"/>
    <property type="match status" value="1"/>
</dbReference>
<organism evidence="2 3">
    <name type="scientific">Ancylomarina longa</name>
    <dbReference type="NCBI Taxonomy" id="2487017"/>
    <lineage>
        <taxon>Bacteria</taxon>
        <taxon>Pseudomonadati</taxon>
        <taxon>Bacteroidota</taxon>
        <taxon>Bacteroidia</taxon>
        <taxon>Marinilabiliales</taxon>
        <taxon>Marinifilaceae</taxon>
        <taxon>Ancylomarina</taxon>
    </lineage>
</organism>
<dbReference type="OrthoDB" id="287932at2"/>
<keyword evidence="2" id="KW-0503">Monooxygenase</keyword>
<protein>
    <submittedName>
        <fullName evidence="2">Antibiotic biosynthesis monooxygenase</fullName>
    </submittedName>
</protein>
<dbReference type="GO" id="GO:0004497">
    <property type="term" value="F:monooxygenase activity"/>
    <property type="evidence" value="ECO:0007669"/>
    <property type="project" value="UniProtKB-KW"/>
</dbReference>
<dbReference type="PROSITE" id="PS51725">
    <property type="entry name" value="ABM"/>
    <property type="match status" value="1"/>
</dbReference>
<evidence type="ECO:0000259" key="1">
    <source>
        <dbReference type="PROSITE" id="PS51725"/>
    </source>
</evidence>
<name>A0A434AX52_9BACT</name>
<dbReference type="Gene3D" id="3.30.70.100">
    <property type="match status" value="1"/>
</dbReference>
<sequence length="104" mass="12146">MEIRKNETQLVCIAKFIAKEGEVEALIHDLHALIALTHQEGGCIRYELNQCIDDPNRITFIEKWYDETTFNTHCAMPYITKFFNDGKPLHVKEFEVNLHKQILA</sequence>
<dbReference type="GO" id="GO:0005829">
    <property type="term" value="C:cytosol"/>
    <property type="evidence" value="ECO:0007669"/>
    <property type="project" value="TreeGrafter"/>
</dbReference>
<dbReference type="InterPro" id="IPR007138">
    <property type="entry name" value="ABM_dom"/>
</dbReference>
<gene>
    <name evidence="2" type="ORF">DLK05_04495</name>
</gene>
<comment type="caution">
    <text evidence="2">The sequence shown here is derived from an EMBL/GenBank/DDBJ whole genome shotgun (WGS) entry which is preliminary data.</text>
</comment>
<dbReference type="EMBL" id="RJJX01000004">
    <property type="protein sequence ID" value="RUT79083.1"/>
    <property type="molecule type" value="Genomic_DNA"/>
</dbReference>
<reference evidence="2 3" key="1">
    <citation type="submission" date="2018-11" db="EMBL/GenBank/DDBJ databases">
        <title>Parancylomarina longa gen. nov., sp. nov., isolated from sediments of southern Okinawa.</title>
        <authorList>
            <person name="Fu T."/>
        </authorList>
    </citation>
    <scope>NUCLEOTIDE SEQUENCE [LARGE SCALE GENOMIC DNA]</scope>
    <source>
        <strain evidence="2 3">T3-2 S1-C</strain>
    </source>
</reference>
<dbReference type="Proteomes" id="UP000282985">
    <property type="component" value="Unassembled WGS sequence"/>
</dbReference>
<dbReference type="AlphaFoldDB" id="A0A434AX52"/>
<proteinExistence type="predicted"/>
<dbReference type="Pfam" id="PF03992">
    <property type="entry name" value="ABM"/>
    <property type="match status" value="1"/>
</dbReference>
<dbReference type="SUPFAM" id="SSF54909">
    <property type="entry name" value="Dimeric alpha+beta barrel"/>
    <property type="match status" value="1"/>
</dbReference>
<dbReference type="InterPro" id="IPR050744">
    <property type="entry name" value="AI-2_Isomerase_LsrG"/>
</dbReference>
<accession>A0A434AX52</accession>
<dbReference type="InterPro" id="IPR011008">
    <property type="entry name" value="Dimeric_a/b-barrel"/>
</dbReference>
<dbReference type="RefSeq" id="WP_127342787.1">
    <property type="nucleotide sequence ID" value="NZ_RJJX01000004.1"/>
</dbReference>
<feature type="domain" description="ABM" evidence="1">
    <location>
        <begin position="10"/>
        <end position="98"/>
    </location>
</feature>
<keyword evidence="2" id="KW-0560">Oxidoreductase</keyword>
<dbReference type="PANTHER" id="PTHR33336">
    <property type="entry name" value="QUINOL MONOOXYGENASE YGIN-RELATED"/>
    <property type="match status" value="1"/>
</dbReference>
<evidence type="ECO:0000313" key="2">
    <source>
        <dbReference type="EMBL" id="RUT79083.1"/>
    </source>
</evidence>
<evidence type="ECO:0000313" key="3">
    <source>
        <dbReference type="Proteomes" id="UP000282985"/>
    </source>
</evidence>
<keyword evidence="3" id="KW-1185">Reference proteome</keyword>